<name>A0A7X1E9P0_9BACT</name>
<dbReference type="InterPro" id="IPR003749">
    <property type="entry name" value="ThiS/MoaD-like"/>
</dbReference>
<dbReference type="SUPFAM" id="SSF54285">
    <property type="entry name" value="MoaD/ThiS"/>
    <property type="match status" value="1"/>
</dbReference>
<dbReference type="Gene3D" id="3.10.20.30">
    <property type="match status" value="1"/>
</dbReference>
<dbReference type="EMBL" id="JACHVC010000012">
    <property type="protein sequence ID" value="MBC2607398.1"/>
    <property type="molecule type" value="Genomic_DNA"/>
</dbReference>
<evidence type="ECO:0000313" key="1">
    <source>
        <dbReference type="EMBL" id="MBC2607398.1"/>
    </source>
</evidence>
<sequence length="79" mass="8612">MKLKIQYFALLKDQRGLDKETVDSEANTPESLYAELVAMHGFTLPQSALKVAVNDDFSSWGQALKEGDNVVFIPPVAGG</sequence>
<dbReference type="AlphaFoldDB" id="A0A7X1E9P0"/>
<dbReference type="RefSeq" id="WP_185661242.1">
    <property type="nucleotide sequence ID" value="NZ_CAWPOO010000012.1"/>
</dbReference>
<dbReference type="InterPro" id="IPR016155">
    <property type="entry name" value="Mopterin_synth/thiamin_S_b"/>
</dbReference>
<reference evidence="1 2" key="1">
    <citation type="submission" date="2020-07" db="EMBL/GenBank/DDBJ databases">
        <authorList>
            <person name="Feng X."/>
        </authorList>
    </citation>
    <scope>NUCLEOTIDE SEQUENCE [LARGE SCALE GENOMIC DNA]</scope>
    <source>
        <strain evidence="1 2">JCM23202</strain>
    </source>
</reference>
<dbReference type="Pfam" id="PF02597">
    <property type="entry name" value="ThiS"/>
    <property type="match status" value="1"/>
</dbReference>
<dbReference type="InterPro" id="IPR012675">
    <property type="entry name" value="Beta-grasp_dom_sf"/>
</dbReference>
<comment type="caution">
    <text evidence="1">The sequence shown here is derived from an EMBL/GenBank/DDBJ whole genome shotgun (WGS) entry which is preliminary data.</text>
</comment>
<accession>A0A7X1E9P0</accession>
<evidence type="ECO:0000313" key="2">
    <source>
        <dbReference type="Proteomes" id="UP000526501"/>
    </source>
</evidence>
<dbReference type="Proteomes" id="UP000526501">
    <property type="component" value="Unassembled WGS sequence"/>
</dbReference>
<proteinExistence type="predicted"/>
<keyword evidence="2" id="KW-1185">Reference proteome</keyword>
<protein>
    <submittedName>
        <fullName evidence="1">MoaD/ThiS family protein</fullName>
    </submittedName>
</protein>
<dbReference type="CDD" id="cd00754">
    <property type="entry name" value="Ubl_MoaD"/>
    <property type="match status" value="1"/>
</dbReference>
<gene>
    <name evidence="1" type="ORF">H5P27_15200</name>
</gene>
<organism evidence="1 2">
    <name type="scientific">Pelagicoccus albus</name>
    <dbReference type="NCBI Taxonomy" id="415222"/>
    <lineage>
        <taxon>Bacteria</taxon>
        <taxon>Pseudomonadati</taxon>
        <taxon>Verrucomicrobiota</taxon>
        <taxon>Opitutia</taxon>
        <taxon>Puniceicoccales</taxon>
        <taxon>Pelagicoccaceae</taxon>
        <taxon>Pelagicoccus</taxon>
    </lineage>
</organism>